<evidence type="ECO:0000256" key="2">
    <source>
        <dbReference type="SAM" id="MobiDB-lite"/>
    </source>
</evidence>
<proteinExistence type="predicted"/>
<keyword evidence="3" id="KW-0012">Acyltransferase</keyword>
<organism evidence="3 4">
    <name type="scientific">Cryomyces antarcticus</name>
    <dbReference type="NCBI Taxonomy" id="329879"/>
    <lineage>
        <taxon>Eukaryota</taxon>
        <taxon>Fungi</taxon>
        <taxon>Dikarya</taxon>
        <taxon>Ascomycota</taxon>
        <taxon>Pezizomycotina</taxon>
        <taxon>Dothideomycetes</taxon>
        <taxon>Dothideomycetes incertae sedis</taxon>
        <taxon>Cryomyces</taxon>
    </lineage>
</organism>
<accession>A0ABR0M2B8</accession>
<reference evidence="3 4" key="1">
    <citation type="submission" date="2023-08" db="EMBL/GenBank/DDBJ databases">
        <title>Black Yeasts Isolated from many extreme environments.</title>
        <authorList>
            <person name="Coleine C."/>
            <person name="Stajich J.E."/>
            <person name="Selbmann L."/>
        </authorList>
    </citation>
    <scope>NUCLEOTIDE SEQUENCE [LARGE SCALE GENOMIC DNA]</scope>
    <source>
        <strain evidence="3 4">CCFEE 536</strain>
    </source>
</reference>
<protein>
    <submittedName>
        <fullName evidence="3">Ubiquitin fusion degradation protein 4</fullName>
        <ecNumber evidence="3">2.3.2.26</ecNumber>
    </submittedName>
</protein>
<evidence type="ECO:0000313" key="4">
    <source>
        <dbReference type="Proteomes" id="UP001357485"/>
    </source>
</evidence>
<dbReference type="Proteomes" id="UP001357485">
    <property type="component" value="Unassembled WGS sequence"/>
</dbReference>
<name>A0ABR0M2B8_9PEZI</name>
<dbReference type="GO" id="GO:0061630">
    <property type="term" value="F:ubiquitin protein ligase activity"/>
    <property type="evidence" value="ECO:0007669"/>
    <property type="project" value="UniProtKB-EC"/>
</dbReference>
<keyword evidence="4" id="KW-1185">Reference proteome</keyword>
<evidence type="ECO:0000313" key="3">
    <source>
        <dbReference type="EMBL" id="KAK5277318.1"/>
    </source>
</evidence>
<dbReference type="PANTHER" id="PTHR45670">
    <property type="entry name" value="E3 UBIQUITIN-PROTEIN LIGASE TRIP12"/>
    <property type="match status" value="1"/>
</dbReference>
<feature type="region of interest" description="Disordered" evidence="2">
    <location>
        <begin position="78"/>
        <end position="165"/>
    </location>
</feature>
<dbReference type="InterPro" id="IPR045322">
    <property type="entry name" value="HECTD1/TRIP12-like"/>
</dbReference>
<keyword evidence="1 3" id="KW-0808">Transferase</keyword>
<feature type="compositionally biased region" description="Acidic residues" evidence="2">
    <location>
        <begin position="109"/>
        <end position="130"/>
    </location>
</feature>
<gene>
    <name evidence="3" type="primary">UFD4_5</name>
    <name evidence="3" type="ORF">LTR16_009938</name>
</gene>
<dbReference type="PANTHER" id="PTHR45670:SF1">
    <property type="entry name" value="E3 UBIQUITIN-PROTEIN LIGASE HECTD1"/>
    <property type="match status" value="1"/>
</dbReference>
<comment type="caution">
    <text evidence="3">The sequence shown here is derived from an EMBL/GenBank/DDBJ whole genome shotgun (WGS) entry which is preliminary data.</text>
</comment>
<dbReference type="EC" id="2.3.2.26" evidence="3"/>
<evidence type="ECO:0000256" key="1">
    <source>
        <dbReference type="ARBA" id="ARBA00022679"/>
    </source>
</evidence>
<feature type="non-terminal residue" evidence="3">
    <location>
        <position position="165"/>
    </location>
</feature>
<dbReference type="EMBL" id="JAVRRA010002713">
    <property type="protein sequence ID" value="KAK5277318.1"/>
    <property type="molecule type" value="Genomic_DNA"/>
</dbReference>
<sequence>MLSNLDIDILEEALRSVAYASYLASILSQQENATLVTFALQAAELLLKRLEPVYRHQFYREGVISEIAKLANRPIAVVEEDKKSHKPAAKSDVPDPYTMGTSSSAGDSDNNEEPDDVEDNGAESEDEDHDDDHNESDGSSSSSERHCPPPPPLSSVQDIITMRAK</sequence>